<accession>A0ABQ3J295</accession>
<dbReference type="RefSeq" id="WP_189379296.1">
    <property type="nucleotide sequence ID" value="NZ_BNAH01000015.1"/>
</dbReference>
<comment type="caution">
    <text evidence="4">The sequence shown here is derived from an EMBL/GenBank/DDBJ whole genome shotgun (WGS) entry which is preliminary data.</text>
</comment>
<dbReference type="Gene3D" id="3.30.70.1070">
    <property type="entry name" value="Sporulation related repeat"/>
    <property type="match status" value="1"/>
</dbReference>
<dbReference type="EMBL" id="BNAH01000015">
    <property type="protein sequence ID" value="GHF00309.1"/>
    <property type="molecule type" value="Genomic_DNA"/>
</dbReference>
<feature type="chain" id="PRO_5046737920" description="SPOR domain-containing protein" evidence="2">
    <location>
        <begin position="25"/>
        <end position="257"/>
    </location>
</feature>
<feature type="region of interest" description="Disordered" evidence="1">
    <location>
        <begin position="95"/>
        <end position="157"/>
    </location>
</feature>
<protein>
    <recommendedName>
        <fullName evidence="3">SPOR domain-containing protein</fullName>
    </recommendedName>
</protein>
<evidence type="ECO:0000313" key="4">
    <source>
        <dbReference type="EMBL" id="GHF00309.1"/>
    </source>
</evidence>
<sequence>MIKTIKIYPFLLICIFFISSCSTTSDFVFGEEQNTDEQILKEHILEWEQIKPEINELIKMSKSLQQLITELEELSDATEQSIYNEKNLNNEVVAKSTGPGISKQQDMSIHKSSGISQKQNNLPAKPEQPTTFSEASTPTSPSTTIKHSIDEQENAVNTESTDEIVAVMPMQYAIQLGSFSTFNTVKKEWTAFKITHANLFSEKSAYSESVLTDKGRTLYRLKVGPYSDKTVAKTLCAKLSKQHQSCLVNQLTGSKIE</sequence>
<evidence type="ECO:0000313" key="5">
    <source>
        <dbReference type="Proteomes" id="UP000626370"/>
    </source>
</evidence>
<dbReference type="PROSITE" id="PS51724">
    <property type="entry name" value="SPOR"/>
    <property type="match status" value="1"/>
</dbReference>
<feature type="compositionally biased region" description="Low complexity" evidence="1">
    <location>
        <begin position="129"/>
        <end position="144"/>
    </location>
</feature>
<dbReference type="Pfam" id="PF05036">
    <property type="entry name" value="SPOR"/>
    <property type="match status" value="1"/>
</dbReference>
<feature type="domain" description="SPOR" evidence="3">
    <location>
        <begin position="166"/>
        <end position="257"/>
    </location>
</feature>
<keyword evidence="2" id="KW-0732">Signal</keyword>
<evidence type="ECO:0000259" key="3">
    <source>
        <dbReference type="PROSITE" id="PS51724"/>
    </source>
</evidence>
<organism evidence="4 5">
    <name type="scientific">Thalassotalea profundi</name>
    <dbReference type="NCBI Taxonomy" id="2036687"/>
    <lineage>
        <taxon>Bacteria</taxon>
        <taxon>Pseudomonadati</taxon>
        <taxon>Pseudomonadota</taxon>
        <taxon>Gammaproteobacteria</taxon>
        <taxon>Alteromonadales</taxon>
        <taxon>Colwelliaceae</taxon>
        <taxon>Thalassotalea</taxon>
    </lineage>
</organism>
<dbReference type="Proteomes" id="UP000626370">
    <property type="component" value="Unassembled WGS sequence"/>
</dbReference>
<evidence type="ECO:0000256" key="1">
    <source>
        <dbReference type="SAM" id="MobiDB-lite"/>
    </source>
</evidence>
<reference evidence="5" key="1">
    <citation type="journal article" date="2019" name="Int. J. Syst. Evol. Microbiol.">
        <title>The Global Catalogue of Microorganisms (GCM) 10K type strain sequencing project: providing services to taxonomists for standard genome sequencing and annotation.</title>
        <authorList>
            <consortium name="The Broad Institute Genomics Platform"/>
            <consortium name="The Broad Institute Genome Sequencing Center for Infectious Disease"/>
            <person name="Wu L."/>
            <person name="Ma J."/>
        </authorList>
    </citation>
    <scope>NUCLEOTIDE SEQUENCE [LARGE SCALE GENOMIC DNA]</scope>
    <source>
        <strain evidence="5">CGMCC 1.15922</strain>
    </source>
</reference>
<feature type="signal peptide" evidence="2">
    <location>
        <begin position="1"/>
        <end position="24"/>
    </location>
</feature>
<dbReference type="InterPro" id="IPR036680">
    <property type="entry name" value="SPOR-like_sf"/>
</dbReference>
<name>A0ABQ3J295_9GAMM</name>
<proteinExistence type="predicted"/>
<gene>
    <name evidence="4" type="ORF">GCM10011501_32300</name>
</gene>
<feature type="compositionally biased region" description="Polar residues" evidence="1">
    <location>
        <begin position="102"/>
        <end position="122"/>
    </location>
</feature>
<evidence type="ECO:0000256" key="2">
    <source>
        <dbReference type="SAM" id="SignalP"/>
    </source>
</evidence>
<dbReference type="PROSITE" id="PS51257">
    <property type="entry name" value="PROKAR_LIPOPROTEIN"/>
    <property type="match status" value="1"/>
</dbReference>
<dbReference type="SUPFAM" id="SSF110997">
    <property type="entry name" value="Sporulation related repeat"/>
    <property type="match status" value="1"/>
</dbReference>
<keyword evidence="5" id="KW-1185">Reference proteome</keyword>
<dbReference type="InterPro" id="IPR007730">
    <property type="entry name" value="SPOR-like_dom"/>
</dbReference>